<evidence type="ECO:0000256" key="1">
    <source>
        <dbReference type="ARBA" id="ARBA00008023"/>
    </source>
</evidence>
<dbReference type="InterPro" id="IPR020922">
    <property type="entry name" value="dITP/XTP_pyrophosphatase"/>
</dbReference>
<evidence type="ECO:0000256" key="3">
    <source>
        <dbReference type="ARBA" id="ARBA00022741"/>
    </source>
</evidence>
<name>A0ABS8A765_9BACT</name>
<feature type="binding site" evidence="7">
    <location>
        <begin position="7"/>
        <end position="12"/>
    </location>
    <ligand>
        <name>substrate</name>
    </ligand>
</feature>
<proteinExistence type="inferred from homology"/>
<keyword evidence="3 7" id="KW-0547">Nucleotide-binding</keyword>
<dbReference type="InterPro" id="IPR002637">
    <property type="entry name" value="RdgB/HAM1"/>
</dbReference>
<comment type="subunit">
    <text evidence="7">Homodimer.</text>
</comment>
<comment type="catalytic activity">
    <reaction evidence="7">
        <text>ITP + H2O = IMP + diphosphate + H(+)</text>
        <dbReference type="Rhea" id="RHEA:29399"/>
        <dbReference type="ChEBI" id="CHEBI:15377"/>
        <dbReference type="ChEBI" id="CHEBI:15378"/>
        <dbReference type="ChEBI" id="CHEBI:33019"/>
        <dbReference type="ChEBI" id="CHEBI:58053"/>
        <dbReference type="ChEBI" id="CHEBI:61402"/>
        <dbReference type="EC" id="3.6.1.66"/>
    </reaction>
</comment>
<dbReference type="PANTHER" id="PTHR11067">
    <property type="entry name" value="INOSINE TRIPHOSPHATE PYROPHOSPHATASE/HAM1 PROTEIN"/>
    <property type="match status" value="1"/>
</dbReference>
<sequence length="200" mass="21667">MRICFATNNEHKLTEVRALLPASIELVSLRDIGCHEELPETQDTLAGNARQKAEYVWQHYQTSCFADDTGLEVAALGGEPGVYSARYAGPQRSAADNVAKLLRELNGKADRQADFRTVIALVLPGGVVHEFAGAVAGQITQDVRGVDGFGYDPVFQPEGHTVTFAEMTLAEKNTLSHRARAVGKLVDFLQALDGEKVTKA</sequence>
<comment type="similarity">
    <text evidence="1 7 8">Belongs to the HAM1 NTPase family.</text>
</comment>
<dbReference type="InterPro" id="IPR029001">
    <property type="entry name" value="ITPase-like_fam"/>
</dbReference>
<dbReference type="NCBIfam" id="TIGR00042">
    <property type="entry name" value="RdgB/HAM1 family non-canonical purine NTP pyrophosphatase"/>
    <property type="match status" value="1"/>
</dbReference>
<feature type="binding site" evidence="7">
    <location>
        <position position="172"/>
    </location>
    <ligand>
        <name>substrate</name>
    </ligand>
</feature>
<dbReference type="EC" id="3.6.1.66" evidence="7"/>
<comment type="catalytic activity">
    <reaction evidence="7">
        <text>dITP + H2O = dIMP + diphosphate + H(+)</text>
        <dbReference type="Rhea" id="RHEA:28342"/>
        <dbReference type="ChEBI" id="CHEBI:15377"/>
        <dbReference type="ChEBI" id="CHEBI:15378"/>
        <dbReference type="ChEBI" id="CHEBI:33019"/>
        <dbReference type="ChEBI" id="CHEBI:61194"/>
        <dbReference type="ChEBI" id="CHEBI:61382"/>
        <dbReference type="EC" id="3.6.1.66"/>
    </reaction>
</comment>
<comment type="cofactor">
    <cofactor evidence="7">
        <name>Mg(2+)</name>
        <dbReference type="ChEBI" id="CHEBI:18420"/>
    </cofactor>
    <text evidence="7">Binds 1 Mg(2+) ion per subunit.</text>
</comment>
<keyword evidence="10" id="KW-1185">Reference proteome</keyword>
<evidence type="ECO:0000313" key="9">
    <source>
        <dbReference type="EMBL" id="MCB2376049.1"/>
    </source>
</evidence>
<comment type="caution">
    <text evidence="9">The sequence shown here is derived from an EMBL/GenBank/DDBJ whole genome shotgun (WGS) entry which is preliminary data.</text>
</comment>
<dbReference type="NCBIfam" id="NF011398">
    <property type="entry name" value="PRK14823.1"/>
    <property type="match status" value="1"/>
</dbReference>
<feature type="binding site" evidence="7">
    <location>
        <begin position="177"/>
        <end position="178"/>
    </location>
    <ligand>
        <name>substrate</name>
    </ligand>
</feature>
<keyword evidence="4 7" id="KW-0378">Hydrolase</keyword>
<dbReference type="Gene3D" id="3.90.950.10">
    <property type="match status" value="1"/>
</dbReference>
<dbReference type="Pfam" id="PF01725">
    <property type="entry name" value="Ham1p_like"/>
    <property type="match status" value="1"/>
</dbReference>
<dbReference type="HAMAP" id="MF_01405">
    <property type="entry name" value="Non_canon_purine_NTPase"/>
    <property type="match status" value="1"/>
</dbReference>
<feature type="active site" description="Proton acceptor" evidence="7">
    <location>
        <position position="68"/>
    </location>
</feature>
<dbReference type="RefSeq" id="WP_226181665.1">
    <property type="nucleotide sequence ID" value="NZ_JAJADQ010000001.1"/>
</dbReference>
<dbReference type="PANTHER" id="PTHR11067:SF9">
    <property type="entry name" value="INOSINE TRIPHOSPHATE PYROPHOSPHATASE"/>
    <property type="match status" value="1"/>
</dbReference>
<feature type="binding site" evidence="7">
    <location>
        <begin position="149"/>
        <end position="152"/>
    </location>
    <ligand>
        <name>substrate</name>
    </ligand>
</feature>
<feature type="binding site" evidence="7">
    <location>
        <position position="68"/>
    </location>
    <ligand>
        <name>Mg(2+)</name>
        <dbReference type="ChEBI" id="CHEBI:18420"/>
    </ligand>
</feature>
<comment type="caution">
    <text evidence="7">Lacks conserved residue(s) required for the propagation of feature annotation.</text>
</comment>
<keyword evidence="6 7" id="KW-0546">Nucleotide metabolism</keyword>
<dbReference type="Proteomes" id="UP001165297">
    <property type="component" value="Unassembled WGS sequence"/>
</dbReference>
<organism evidence="9 10">
    <name type="scientific">Hymenobacter nitidus</name>
    <dbReference type="NCBI Taxonomy" id="2880929"/>
    <lineage>
        <taxon>Bacteria</taxon>
        <taxon>Pseudomonadati</taxon>
        <taxon>Bacteroidota</taxon>
        <taxon>Cytophagia</taxon>
        <taxon>Cytophagales</taxon>
        <taxon>Hymenobacteraceae</taxon>
        <taxon>Hymenobacter</taxon>
    </lineage>
</organism>
<dbReference type="SUPFAM" id="SSF52972">
    <property type="entry name" value="ITPase-like"/>
    <property type="match status" value="1"/>
</dbReference>
<evidence type="ECO:0000256" key="8">
    <source>
        <dbReference type="RuleBase" id="RU003781"/>
    </source>
</evidence>
<keyword evidence="5 7" id="KW-0460">Magnesium</keyword>
<dbReference type="CDD" id="cd00515">
    <property type="entry name" value="HAM1"/>
    <property type="match status" value="1"/>
</dbReference>
<protein>
    <recommendedName>
        <fullName evidence="7">dITP/XTP pyrophosphatase</fullName>
        <ecNumber evidence="7">3.6.1.66</ecNumber>
    </recommendedName>
    <alternativeName>
        <fullName evidence="7">Non-canonical purine NTP pyrophosphatase</fullName>
    </alternativeName>
    <alternativeName>
        <fullName evidence="7">Non-standard purine NTP pyrophosphatase</fullName>
    </alternativeName>
    <alternativeName>
        <fullName evidence="7">Nucleoside-triphosphate diphosphatase</fullName>
    </alternativeName>
    <alternativeName>
        <fullName evidence="7">Nucleoside-triphosphate pyrophosphatase</fullName>
        <shortName evidence="7">NTPase</shortName>
    </alternativeName>
</protein>
<evidence type="ECO:0000256" key="2">
    <source>
        <dbReference type="ARBA" id="ARBA00022723"/>
    </source>
</evidence>
<comment type="function">
    <text evidence="7">Pyrophosphatase that catalyzes the hydrolysis of nucleoside triphosphates to their monophosphate derivatives, with a high preference for the non-canonical purine nucleotides XTP (xanthosine triphosphate), dITP (deoxyinosine triphosphate) and ITP. Seems to function as a house-cleaning enzyme that removes non-canonical purine nucleotides from the nucleotide pool, thus preventing their incorporation into DNA/RNA and avoiding chromosomal lesions.</text>
</comment>
<accession>A0ABS8A765</accession>
<evidence type="ECO:0000256" key="7">
    <source>
        <dbReference type="HAMAP-Rule" id="MF_01405"/>
    </source>
</evidence>
<comment type="catalytic activity">
    <reaction evidence="7">
        <text>XTP + H2O = XMP + diphosphate + H(+)</text>
        <dbReference type="Rhea" id="RHEA:28610"/>
        <dbReference type="ChEBI" id="CHEBI:15377"/>
        <dbReference type="ChEBI" id="CHEBI:15378"/>
        <dbReference type="ChEBI" id="CHEBI:33019"/>
        <dbReference type="ChEBI" id="CHEBI:57464"/>
        <dbReference type="ChEBI" id="CHEBI:61314"/>
        <dbReference type="EC" id="3.6.1.66"/>
    </reaction>
</comment>
<evidence type="ECO:0000256" key="5">
    <source>
        <dbReference type="ARBA" id="ARBA00022842"/>
    </source>
</evidence>
<gene>
    <name evidence="9" type="ORF">LGH70_00535</name>
</gene>
<keyword evidence="2 7" id="KW-0479">Metal-binding</keyword>
<dbReference type="EMBL" id="JAJADQ010000001">
    <property type="protein sequence ID" value="MCB2376049.1"/>
    <property type="molecule type" value="Genomic_DNA"/>
</dbReference>
<evidence type="ECO:0000313" key="10">
    <source>
        <dbReference type="Proteomes" id="UP001165297"/>
    </source>
</evidence>
<evidence type="ECO:0000256" key="6">
    <source>
        <dbReference type="ARBA" id="ARBA00023080"/>
    </source>
</evidence>
<feature type="binding site" evidence="7">
    <location>
        <position position="69"/>
    </location>
    <ligand>
        <name>substrate</name>
    </ligand>
</feature>
<evidence type="ECO:0000256" key="4">
    <source>
        <dbReference type="ARBA" id="ARBA00022801"/>
    </source>
</evidence>
<reference evidence="9" key="1">
    <citation type="submission" date="2021-10" db="EMBL/GenBank/DDBJ databases">
        <authorList>
            <person name="Dean J.D."/>
            <person name="Kim M.K."/>
            <person name="Newey C.N."/>
            <person name="Stoker T.S."/>
            <person name="Thompson D.W."/>
            <person name="Grose J.H."/>
        </authorList>
    </citation>
    <scope>NUCLEOTIDE SEQUENCE</scope>
    <source>
        <strain evidence="9">BT635</strain>
    </source>
</reference>